<reference evidence="6" key="1">
    <citation type="submission" date="2022-02" db="EMBL/GenBank/DDBJ databases">
        <title>Atlantic sturgeon de novo genome assembly.</title>
        <authorList>
            <person name="Stock M."/>
            <person name="Klopp C."/>
            <person name="Guiguen Y."/>
            <person name="Cabau C."/>
            <person name="Parinello H."/>
            <person name="Santidrian Yebra-Pimentel E."/>
            <person name="Kuhl H."/>
            <person name="Dirks R.P."/>
            <person name="Guessner J."/>
            <person name="Wuertz S."/>
            <person name="Du K."/>
            <person name="Schartl M."/>
        </authorList>
    </citation>
    <scope>NUCLEOTIDE SEQUENCE</scope>
    <source>
        <strain evidence="6">STURGEONOMICS-FGT-2020</strain>
        <tissue evidence="6">Whole blood</tissue>
    </source>
</reference>
<keyword evidence="4" id="KW-0443">Lipid metabolism</keyword>
<keyword evidence="2" id="KW-0808">Transferase</keyword>
<dbReference type="GO" id="GO:0016410">
    <property type="term" value="F:N-acyltransferase activity"/>
    <property type="evidence" value="ECO:0007669"/>
    <property type="project" value="TreeGrafter"/>
</dbReference>
<dbReference type="PROSITE" id="PS51934">
    <property type="entry name" value="LRAT"/>
    <property type="match status" value="1"/>
</dbReference>
<dbReference type="GO" id="GO:0004623">
    <property type="term" value="F:phospholipase A2 activity"/>
    <property type="evidence" value="ECO:0007669"/>
    <property type="project" value="TreeGrafter"/>
</dbReference>
<evidence type="ECO:0000313" key="7">
    <source>
        <dbReference type="Proteomes" id="UP001230051"/>
    </source>
</evidence>
<evidence type="ECO:0000256" key="3">
    <source>
        <dbReference type="ARBA" id="ARBA00022801"/>
    </source>
</evidence>
<sequence length="299" mass="33884">MANHTLQYGDVIKITLKDEFWALYVGKGEIVHLVLIGEESGTISADAVRKFMLKKDLLSNVAGNSNYLVENKYDHSLHPREKKAIERSVHLWLNNGITFKIMGIFEQESEKIIQTLRYDTGKMSTDASPGDLIEIPVGLYSHWVVYVGHGYIVHLVNEVNSLLDLSSAATLPARSSGSSSASGGTGYVWKDRLSEYVSDKNYKVNNKYDKKYPPRNVEDIIKIANAKAWKDHKYDLIEMNCEHFATQLRYRIPVSGQVSDAALHTFYLLWPNMFPPFINAMIDSAHKCSYMSTSDFHLI</sequence>
<evidence type="ECO:0000256" key="2">
    <source>
        <dbReference type="ARBA" id="ARBA00022679"/>
    </source>
</evidence>
<comment type="caution">
    <text evidence="6">The sequence shown here is derived from an EMBL/GenBank/DDBJ whole genome shotgun (WGS) entry which is preliminary data.</text>
</comment>
<proteinExistence type="inferred from homology"/>
<organism evidence="6 7">
    <name type="scientific">Acipenser oxyrinchus oxyrinchus</name>
    <dbReference type="NCBI Taxonomy" id="40147"/>
    <lineage>
        <taxon>Eukaryota</taxon>
        <taxon>Metazoa</taxon>
        <taxon>Chordata</taxon>
        <taxon>Craniata</taxon>
        <taxon>Vertebrata</taxon>
        <taxon>Euteleostomi</taxon>
        <taxon>Actinopterygii</taxon>
        <taxon>Chondrostei</taxon>
        <taxon>Acipenseriformes</taxon>
        <taxon>Acipenseridae</taxon>
        <taxon>Acipenser</taxon>
    </lineage>
</organism>
<evidence type="ECO:0000313" key="6">
    <source>
        <dbReference type="EMBL" id="KAK1152043.1"/>
    </source>
</evidence>
<evidence type="ECO:0000256" key="1">
    <source>
        <dbReference type="ARBA" id="ARBA00007824"/>
    </source>
</evidence>
<keyword evidence="7" id="KW-1185">Reference proteome</keyword>
<accession>A0AAD8FQP4</accession>
<dbReference type="Pfam" id="PF04970">
    <property type="entry name" value="LRAT"/>
    <property type="match status" value="2"/>
</dbReference>
<comment type="similarity">
    <text evidence="1">Belongs to the H-rev107 family.</text>
</comment>
<dbReference type="PANTHER" id="PTHR13943:SF31">
    <property type="entry name" value="PHOSPHOLIPASE A AND ACYLTRANSFERASE 3"/>
    <property type="match status" value="1"/>
</dbReference>
<dbReference type="EMBL" id="JAGXEW010000048">
    <property type="protein sequence ID" value="KAK1152043.1"/>
    <property type="molecule type" value="Genomic_DNA"/>
</dbReference>
<dbReference type="InterPro" id="IPR051496">
    <property type="entry name" value="H-rev107_PLA/AT"/>
</dbReference>
<evidence type="ECO:0000256" key="4">
    <source>
        <dbReference type="ARBA" id="ARBA00023098"/>
    </source>
</evidence>
<gene>
    <name evidence="6" type="ORF">AOXY_G31599</name>
</gene>
<dbReference type="PANTHER" id="PTHR13943">
    <property type="entry name" value="HRAS-LIKE SUPPRESSOR - RELATED"/>
    <property type="match status" value="1"/>
</dbReference>
<protein>
    <recommendedName>
        <fullName evidence="5">LRAT domain-containing protein</fullName>
    </recommendedName>
</protein>
<evidence type="ECO:0000259" key="5">
    <source>
        <dbReference type="PROSITE" id="PS51934"/>
    </source>
</evidence>
<dbReference type="Gene3D" id="3.90.1720.10">
    <property type="entry name" value="endopeptidase domain like (from Nostoc punctiforme)"/>
    <property type="match status" value="2"/>
</dbReference>
<name>A0AAD8FQP4_ACIOX</name>
<feature type="domain" description="LRAT" evidence="5">
    <location>
        <begin position="132"/>
        <end position="257"/>
    </location>
</feature>
<dbReference type="GO" id="GO:0005737">
    <property type="term" value="C:cytoplasm"/>
    <property type="evidence" value="ECO:0007669"/>
    <property type="project" value="TreeGrafter"/>
</dbReference>
<dbReference type="AlphaFoldDB" id="A0AAD8FQP4"/>
<dbReference type="GO" id="GO:0070292">
    <property type="term" value="P:N-acylphosphatidylethanolamine metabolic process"/>
    <property type="evidence" value="ECO:0007669"/>
    <property type="project" value="TreeGrafter"/>
</dbReference>
<dbReference type="Proteomes" id="UP001230051">
    <property type="component" value="Unassembled WGS sequence"/>
</dbReference>
<dbReference type="InterPro" id="IPR007053">
    <property type="entry name" value="LRAT_dom"/>
</dbReference>
<dbReference type="GO" id="GO:0008970">
    <property type="term" value="F:phospholipase A1 activity"/>
    <property type="evidence" value="ECO:0007669"/>
    <property type="project" value="TreeGrafter"/>
</dbReference>
<keyword evidence="3" id="KW-0378">Hydrolase</keyword>